<gene>
    <name evidence="2" type="ORF">ARMSODRAFT_956738</name>
</gene>
<organism evidence="2 3">
    <name type="scientific">Armillaria solidipes</name>
    <dbReference type="NCBI Taxonomy" id="1076256"/>
    <lineage>
        <taxon>Eukaryota</taxon>
        <taxon>Fungi</taxon>
        <taxon>Dikarya</taxon>
        <taxon>Basidiomycota</taxon>
        <taxon>Agaricomycotina</taxon>
        <taxon>Agaricomycetes</taxon>
        <taxon>Agaricomycetidae</taxon>
        <taxon>Agaricales</taxon>
        <taxon>Marasmiineae</taxon>
        <taxon>Physalacriaceae</taxon>
        <taxon>Armillaria</taxon>
    </lineage>
</organism>
<protein>
    <submittedName>
        <fullName evidence="2">Uncharacterized protein</fullName>
    </submittedName>
</protein>
<evidence type="ECO:0000256" key="1">
    <source>
        <dbReference type="SAM" id="MobiDB-lite"/>
    </source>
</evidence>
<evidence type="ECO:0000313" key="2">
    <source>
        <dbReference type="EMBL" id="PBK69918.1"/>
    </source>
</evidence>
<keyword evidence="3" id="KW-1185">Reference proteome</keyword>
<reference evidence="3" key="1">
    <citation type="journal article" date="2017" name="Nat. Ecol. Evol.">
        <title>Genome expansion and lineage-specific genetic innovations in the forest pathogenic fungi Armillaria.</title>
        <authorList>
            <person name="Sipos G."/>
            <person name="Prasanna A.N."/>
            <person name="Walter M.C."/>
            <person name="O'Connor E."/>
            <person name="Balint B."/>
            <person name="Krizsan K."/>
            <person name="Kiss B."/>
            <person name="Hess J."/>
            <person name="Varga T."/>
            <person name="Slot J."/>
            <person name="Riley R."/>
            <person name="Boka B."/>
            <person name="Rigling D."/>
            <person name="Barry K."/>
            <person name="Lee J."/>
            <person name="Mihaltcheva S."/>
            <person name="LaButti K."/>
            <person name="Lipzen A."/>
            <person name="Waldron R."/>
            <person name="Moloney N.M."/>
            <person name="Sperisen C."/>
            <person name="Kredics L."/>
            <person name="Vagvoelgyi C."/>
            <person name="Patrignani A."/>
            <person name="Fitzpatrick D."/>
            <person name="Nagy I."/>
            <person name="Doyle S."/>
            <person name="Anderson J.B."/>
            <person name="Grigoriev I.V."/>
            <person name="Gueldener U."/>
            <person name="Muensterkoetter M."/>
            <person name="Nagy L.G."/>
        </authorList>
    </citation>
    <scope>NUCLEOTIDE SEQUENCE [LARGE SCALE GENOMIC DNA]</scope>
    <source>
        <strain evidence="3">28-4</strain>
    </source>
</reference>
<dbReference type="EMBL" id="KZ293428">
    <property type="protein sequence ID" value="PBK69918.1"/>
    <property type="molecule type" value="Genomic_DNA"/>
</dbReference>
<sequence>MQVFENSPFVQPPPQLDKLPPPSILPTTTTTITADDAATTILSYHLSHRLHAADAITPPVTDTCDSPNGFDIGYRRNRDYRRPRARDYGLIPPAGHYWRQAADATLWDRCSSQEN</sequence>
<feature type="non-terminal residue" evidence="2">
    <location>
        <position position="115"/>
    </location>
</feature>
<dbReference type="AlphaFoldDB" id="A0A2H3BV45"/>
<accession>A0A2H3BV45</accession>
<name>A0A2H3BV45_9AGAR</name>
<evidence type="ECO:0000313" key="3">
    <source>
        <dbReference type="Proteomes" id="UP000218334"/>
    </source>
</evidence>
<proteinExistence type="predicted"/>
<feature type="region of interest" description="Disordered" evidence="1">
    <location>
        <begin position="1"/>
        <end position="31"/>
    </location>
</feature>
<feature type="compositionally biased region" description="Pro residues" evidence="1">
    <location>
        <begin position="10"/>
        <end position="24"/>
    </location>
</feature>
<dbReference type="Proteomes" id="UP000218334">
    <property type="component" value="Unassembled WGS sequence"/>
</dbReference>